<dbReference type="GO" id="GO:0085020">
    <property type="term" value="P:protein K6-linked ubiquitination"/>
    <property type="evidence" value="ECO:0007669"/>
    <property type="project" value="TreeGrafter"/>
</dbReference>
<dbReference type="Pfam" id="PF12796">
    <property type="entry name" value="Ank_2"/>
    <property type="match status" value="1"/>
</dbReference>
<protein>
    <submittedName>
        <fullName evidence="5">Uncharacterized protein</fullName>
    </submittedName>
</protein>
<dbReference type="InterPro" id="IPR036770">
    <property type="entry name" value="Ankyrin_rpt-contain_sf"/>
</dbReference>
<dbReference type="GO" id="GO:0031436">
    <property type="term" value="C:BRCA1-BARD1 complex"/>
    <property type="evidence" value="ECO:0007669"/>
    <property type="project" value="TreeGrafter"/>
</dbReference>
<evidence type="ECO:0000256" key="2">
    <source>
        <dbReference type="ARBA" id="ARBA00023043"/>
    </source>
</evidence>
<organism evidence="5">
    <name type="scientific">Notodromas monacha</name>
    <dbReference type="NCBI Taxonomy" id="399045"/>
    <lineage>
        <taxon>Eukaryota</taxon>
        <taxon>Metazoa</taxon>
        <taxon>Ecdysozoa</taxon>
        <taxon>Arthropoda</taxon>
        <taxon>Crustacea</taxon>
        <taxon>Oligostraca</taxon>
        <taxon>Ostracoda</taxon>
        <taxon>Podocopa</taxon>
        <taxon>Podocopida</taxon>
        <taxon>Cypridocopina</taxon>
        <taxon>Cypridoidea</taxon>
        <taxon>Cyprididae</taxon>
        <taxon>Notodromas</taxon>
    </lineage>
</organism>
<dbReference type="EMBL" id="CAJPEX010001067">
    <property type="protein sequence ID" value="CAG0918093.1"/>
    <property type="molecule type" value="Genomic_DNA"/>
</dbReference>
<evidence type="ECO:0000313" key="6">
    <source>
        <dbReference type="Proteomes" id="UP000678499"/>
    </source>
</evidence>
<dbReference type="Gene3D" id="1.25.40.20">
    <property type="entry name" value="Ankyrin repeat-containing domain"/>
    <property type="match status" value="1"/>
</dbReference>
<dbReference type="InterPro" id="IPR002110">
    <property type="entry name" value="Ankyrin_rpt"/>
</dbReference>
<dbReference type="EMBL" id="OA883104">
    <property type="protein sequence ID" value="CAD7277941.1"/>
    <property type="molecule type" value="Genomic_DNA"/>
</dbReference>
<accession>A0A7R9BMV1</accession>
<sequence>MFPLKSGILGSLLKNTEYDDLYKAAEKGDIPGMASVLEAYKKSVTVNGSPPKLIPLIGAAANNQVRVIQFLLGRKARIGLRNEKGMSALHAAAEKNNTDSVSVLLHAGIDPSAKDKLGRTALEIAREKKFYDTCLILETWPFIKRSMEQMAKLEESAKLRVRRHPDVRKFLAEYERRKSEIDREIFGPIPGSSSRGSSKRPMGSTSGQQLNARRKGSRDQLSNKEKVARRKVDSGDDDSSSSSA</sequence>
<evidence type="ECO:0000256" key="1">
    <source>
        <dbReference type="ARBA" id="ARBA00022737"/>
    </source>
</evidence>
<feature type="region of interest" description="Disordered" evidence="4">
    <location>
        <begin position="183"/>
        <end position="244"/>
    </location>
</feature>
<evidence type="ECO:0000313" key="5">
    <source>
        <dbReference type="EMBL" id="CAD7277941.1"/>
    </source>
</evidence>
<reference evidence="5" key="1">
    <citation type="submission" date="2020-11" db="EMBL/GenBank/DDBJ databases">
        <authorList>
            <person name="Tran Van P."/>
        </authorList>
    </citation>
    <scope>NUCLEOTIDE SEQUENCE</scope>
</reference>
<dbReference type="GO" id="GO:0004842">
    <property type="term" value="F:ubiquitin-protein transferase activity"/>
    <property type="evidence" value="ECO:0007669"/>
    <property type="project" value="TreeGrafter"/>
</dbReference>
<keyword evidence="1" id="KW-0677">Repeat</keyword>
<feature type="compositionally biased region" description="Basic and acidic residues" evidence="4">
    <location>
        <begin position="217"/>
        <end position="234"/>
    </location>
</feature>
<proteinExistence type="predicted"/>
<evidence type="ECO:0000256" key="4">
    <source>
        <dbReference type="SAM" id="MobiDB-lite"/>
    </source>
</evidence>
<dbReference type="SMART" id="SM00248">
    <property type="entry name" value="ANK"/>
    <property type="match status" value="2"/>
</dbReference>
<dbReference type="PROSITE" id="PS50088">
    <property type="entry name" value="ANK_REPEAT"/>
    <property type="match status" value="1"/>
</dbReference>
<keyword evidence="2 3" id="KW-0040">ANK repeat</keyword>
<dbReference type="GO" id="GO:0070531">
    <property type="term" value="C:BRCA1-A complex"/>
    <property type="evidence" value="ECO:0007669"/>
    <property type="project" value="TreeGrafter"/>
</dbReference>
<dbReference type="PANTHER" id="PTHR24171:SF8">
    <property type="entry name" value="BRCA1-ASSOCIATED RING DOMAIN PROTEIN 1"/>
    <property type="match status" value="1"/>
</dbReference>
<dbReference type="AlphaFoldDB" id="A0A7R9BMV1"/>
<dbReference type="PANTHER" id="PTHR24171">
    <property type="entry name" value="ANKYRIN REPEAT DOMAIN-CONTAINING PROTEIN 39-RELATED"/>
    <property type="match status" value="1"/>
</dbReference>
<dbReference type="OrthoDB" id="1577640at2759"/>
<feature type="compositionally biased region" description="Acidic residues" evidence="4">
    <location>
        <begin position="235"/>
        <end position="244"/>
    </location>
</feature>
<dbReference type="Proteomes" id="UP000678499">
    <property type="component" value="Unassembled WGS sequence"/>
</dbReference>
<keyword evidence="6" id="KW-1185">Reference proteome</keyword>
<evidence type="ECO:0000256" key="3">
    <source>
        <dbReference type="PROSITE-ProRule" id="PRU00023"/>
    </source>
</evidence>
<feature type="repeat" description="ANK" evidence="3">
    <location>
        <begin position="84"/>
        <end position="116"/>
    </location>
</feature>
<dbReference type="SUPFAM" id="SSF48403">
    <property type="entry name" value="Ankyrin repeat"/>
    <property type="match status" value="1"/>
</dbReference>
<dbReference type="PROSITE" id="PS50297">
    <property type="entry name" value="ANK_REP_REGION"/>
    <property type="match status" value="1"/>
</dbReference>
<gene>
    <name evidence="5" type="ORF">NMOB1V02_LOCUS5658</name>
</gene>
<name>A0A7R9BMV1_9CRUS</name>
<feature type="compositionally biased region" description="Low complexity" evidence="4">
    <location>
        <begin position="187"/>
        <end position="204"/>
    </location>
</feature>